<dbReference type="AlphaFoldDB" id="A0A2A2LAB8"/>
<dbReference type="OrthoDB" id="428480at2759"/>
<keyword evidence="7" id="KW-1185">Reference proteome</keyword>
<gene>
    <name evidence="6" type="ORF">WR25_13596</name>
</gene>
<evidence type="ECO:0000313" key="7">
    <source>
        <dbReference type="Proteomes" id="UP000218231"/>
    </source>
</evidence>
<dbReference type="GO" id="GO:0004563">
    <property type="term" value="F:beta-N-acetylhexosaminidase activity"/>
    <property type="evidence" value="ECO:0007669"/>
    <property type="project" value="UniProtKB-EC"/>
</dbReference>
<dbReference type="GO" id="GO:0005764">
    <property type="term" value="C:lysosome"/>
    <property type="evidence" value="ECO:0007669"/>
    <property type="project" value="TreeGrafter"/>
</dbReference>
<evidence type="ECO:0000259" key="5">
    <source>
        <dbReference type="Pfam" id="PF00728"/>
    </source>
</evidence>
<evidence type="ECO:0000256" key="3">
    <source>
        <dbReference type="ARBA" id="ARBA00012663"/>
    </source>
</evidence>
<comment type="caution">
    <text evidence="6">The sequence shown here is derived from an EMBL/GenBank/DDBJ whole genome shotgun (WGS) entry which is preliminary data.</text>
</comment>
<dbReference type="InterPro" id="IPR015883">
    <property type="entry name" value="Glyco_hydro_20_cat"/>
</dbReference>
<evidence type="ECO:0000256" key="1">
    <source>
        <dbReference type="ARBA" id="ARBA00001231"/>
    </source>
</evidence>
<dbReference type="STRING" id="2018661.A0A2A2LAB8"/>
<reference evidence="6 7" key="1">
    <citation type="journal article" date="2017" name="Curr. Biol.">
        <title>Genome architecture and evolution of a unichromosomal asexual nematode.</title>
        <authorList>
            <person name="Fradin H."/>
            <person name="Zegar C."/>
            <person name="Gutwein M."/>
            <person name="Lucas J."/>
            <person name="Kovtun M."/>
            <person name="Corcoran D."/>
            <person name="Baugh L.R."/>
            <person name="Kiontke K."/>
            <person name="Gunsalus K."/>
            <person name="Fitch D.H."/>
            <person name="Piano F."/>
        </authorList>
    </citation>
    <scope>NUCLEOTIDE SEQUENCE [LARGE SCALE GENOMIC DNA]</scope>
    <source>
        <strain evidence="6">PF1309</strain>
    </source>
</reference>
<dbReference type="PANTHER" id="PTHR22600:SF21">
    <property type="entry name" value="BETA-HEXOSAMINIDASE A"/>
    <property type="match status" value="1"/>
</dbReference>
<dbReference type="SUPFAM" id="SSF51445">
    <property type="entry name" value="(Trans)glycosidases"/>
    <property type="match status" value="1"/>
</dbReference>
<dbReference type="Pfam" id="PF00728">
    <property type="entry name" value="Glyco_hydro_20"/>
    <property type="match status" value="1"/>
</dbReference>
<feature type="domain" description="Glycoside hydrolase family 20 catalytic" evidence="5">
    <location>
        <begin position="8"/>
        <end position="67"/>
    </location>
</feature>
<keyword evidence="4" id="KW-0378">Hydrolase</keyword>
<dbReference type="GO" id="GO:0005975">
    <property type="term" value="P:carbohydrate metabolic process"/>
    <property type="evidence" value="ECO:0007669"/>
    <property type="project" value="InterPro"/>
</dbReference>
<dbReference type="GO" id="GO:0006689">
    <property type="term" value="P:ganglioside catabolic process"/>
    <property type="evidence" value="ECO:0007669"/>
    <property type="project" value="TreeGrafter"/>
</dbReference>
<feature type="non-terminal residue" evidence="6">
    <location>
        <position position="103"/>
    </location>
</feature>
<evidence type="ECO:0000256" key="2">
    <source>
        <dbReference type="ARBA" id="ARBA00006285"/>
    </source>
</evidence>
<comment type="similarity">
    <text evidence="2">Belongs to the glycosyl hydrolase 20 family.</text>
</comment>
<dbReference type="PANTHER" id="PTHR22600">
    <property type="entry name" value="BETA-HEXOSAMINIDASE"/>
    <property type="match status" value="1"/>
</dbReference>
<proteinExistence type="inferred from homology"/>
<sequence>MIDKARPNTKKIVWQEVLDQNVPATGTIAHVWKGDTIDAIMQEMASVTKAGHNAILSSCWYLNYIKYGADWRGVDGNSADRVLGGEAAIWGEFVDSTNLIPRL</sequence>
<organism evidence="6 7">
    <name type="scientific">Diploscapter pachys</name>
    <dbReference type="NCBI Taxonomy" id="2018661"/>
    <lineage>
        <taxon>Eukaryota</taxon>
        <taxon>Metazoa</taxon>
        <taxon>Ecdysozoa</taxon>
        <taxon>Nematoda</taxon>
        <taxon>Chromadorea</taxon>
        <taxon>Rhabditida</taxon>
        <taxon>Rhabditina</taxon>
        <taxon>Rhabditomorpha</taxon>
        <taxon>Rhabditoidea</taxon>
        <taxon>Rhabditidae</taxon>
        <taxon>Diploscapter</taxon>
    </lineage>
</organism>
<dbReference type="EMBL" id="LIAE01006991">
    <property type="protein sequence ID" value="PAV83130.1"/>
    <property type="molecule type" value="Genomic_DNA"/>
</dbReference>
<dbReference type="InterPro" id="IPR017853">
    <property type="entry name" value="GH"/>
</dbReference>
<evidence type="ECO:0000313" key="6">
    <source>
        <dbReference type="EMBL" id="PAV83130.1"/>
    </source>
</evidence>
<evidence type="ECO:0000256" key="4">
    <source>
        <dbReference type="ARBA" id="ARBA00022801"/>
    </source>
</evidence>
<dbReference type="InterPro" id="IPR025705">
    <property type="entry name" value="Beta_hexosaminidase_sua/sub"/>
</dbReference>
<dbReference type="Gene3D" id="3.20.20.80">
    <property type="entry name" value="Glycosidases"/>
    <property type="match status" value="1"/>
</dbReference>
<accession>A0A2A2LAB8</accession>
<dbReference type="Proteomes" id="UP000218231">
    <property type="component" value="Unassembled WGS sequence"/>
</dbReference>
<dbReference type="GO" id="GO:0016020">
    <property type="term" value="C:membrane"/>
    <property type="evidence" value="ECO:0007669"/>
    <property type="project" value="TreeGrafter"/>
</dbReference>
<dbReference type="GO" id="GO:0030203">
    <property type="term" value="P:glycosaminoglycan metabolic process"/>
    <property type="evidence" value="ECO:0007669"/>
    <property type="project" value="TreeGrafter"/>
</dbReference>
<dbReference type="EC" id="3.2.1.52" evidence="3"/>
<protein>
    <recommendedName>
        <fullName evidence="3">beta-N-acetylhexosaminidase</fullName>
        <ecNumber evidence="3">3.2.1.52</ecNumber>
    </recommendedName>
</protein>
<comment type="catalytic activity">
    <reaction evidence="1">
        <text>Hydrolysis of terminal non-reducing N-acetyl-D-hexosamine residues in N-acetyl-beta-D-hexosaminides.</text>
        <dbReference type="EC" id="3.2.1.52"/>
    </reaction>
</comment>
<name>A0A2A2LAB8_9BILA</name>